<dbReference type="SMART" id="SM01120">
    <property type="entry name" value="Dak2"/>
    <property type="match status" value="1"/>
</dbReference>
<dbReference type="Gene3D" id="1.25.40.340">
    <property type="match status" value="1"/>
</dbReference>
<keyword evidence="3" id="KW-1185">Reference proteome</keyword>
<dbReference type="PANTHER" id="PTHR33434:SF4">
    <property type="entry name" value="PHOSPHATASE PROTEIN"/>
    <property type="match status" value="1"/>
</dbReference>
<dbReference type="InterPro" id="IPR048394">
    <property type="entry name" value="FakA-like_M"/>
</dbReference>
<evidence type="ECO:0000313" key="3">
    <source>
        <dbReference type="Proteomes" id="UP001589776"/>
    </source>
</evidence>
<dbReference type="NCBIfam" id="TIGR03599">
    <property type="entry name" value="YloV"/>
    <property type="match status" value="1"/>
</dbReference>
<dbReference type="PROSITE" id="PS51480">
    <property type="entry name" value="DHAL"/>
    <property type="match status" value="1"/>
</dbReference>
<dbReference type="PANTHER" id="PTHR33434">
    <property type="entry name" value="DEGV DOMAIN-CONTAINING PROTEIN DR_1986-RELATED"/>
    <property type="match status" value="1"/>
</dbReference>
<dbReference type="Pfam" id="PF21645">
    <property type="entry name" value="FakA-like_M"/>
    <property type="match status" value="1"/>
</dbReference>
<dbReference type="SMART" id="SM01121">
    <property type="entry name" value="Dak1_2"/>
    <property type="match status" value="1"/>
</dbReference>
<dbReference type="Pfam" id="PF02734">
    <property type="entry name" value="Dak2"/>
    <property type="match status" value="1"/>
</dbReference>
<dbReference type="Proteomes" id="UP001589776">
    <property type="component" value="Unassembled WGS sequence"/>
</dbReference>
<gene>
    <name evidence="2" type="ORF">ACFFK0_27150</name>
</gene>
<name>A0ABV6DTW8_9BACL</name>
<dbReference type="SUPFAM" id="SSF101473">
    <property type="entry name" value="DhaL-like"/>
    <property type="match status" value="1"/>
</dbReference>
<dbReference type="Pfam" id="PF13684">
    <property type="entry name" value="FakA-like_C"/>
    <property type="match status" value="1"/>
</dbReference>
<evidence type="ECO:0000313" key="2">
    <source>
        <dbReference type="EMBL" id="MFC0216077.1"/>
    </source>
</evidence>
<dbReference type="EMBL" id="JBHLWN010000109">
    <property type="protein sequence ID" value="MFC0216077.1"/>
    <property type="molecule type" value="Genomic_DNA"/>
</dbReference>
<dbReference type="InterPro" id="IPR004007">
    <property type="entry name" value="DhaL_dom"/>
</dbReference>
<sequence>MSKRFSSLNGHDFMELVFAGADALRTHAENVNALNVFPVPDGDTGTNMNLTVTSGVEELRKRPSSHLGKAAEALSKGLLMGARGNSGVILSQLFRGFAKGVQELESANVQQFAAALQNGVDTAYKAVVRPVEGTILTVSREAAKHGLQVAKRASDILELMEEVLDKGKETLARTPDMLPVLKQVGVVDAGGQGLIYIYEGFLAVLRGDKAPTGIAPVAAFASFAEPGAVAGRNLAAELHGQGGHEPKRAQAKMSAEDIEHGYCTEFMLHVTPGKTKGFTFEEGKFRQQLSEFGDSLLVVSDDELVKVHIHAELPGDVMNLAMKYGDLSRIKIENMRDQHAHIIMEEAADNAEEAAYGLPITPVNAYAKASAARKPFGFVAVAMGDGISEILTSVGVDVVLSGGQTMNPSTEDIVNAARSIEADTVFVLPNNSNIILAAQQAVELIEDKQIVVIPTKTIPQGLAAVLAFQENADAKRNEAAMKDALTRIVSGQVTFAVRDTTIDGMEIKEGEFIGIREGQIVASEPVLLDACKKLLGAMITEDSEIVTILTGADAKEEDTEALAAYIAEAAPSVEVETHPGGQPLYAYIFSVE</sequence>
<feature type="domain" description="DhaL" evidence="1">
    <location>
        <begin position="11"/>
        <end position="203"/>
    </location>
</feature>
<organism evidence="2 3">
    <name type="scientific">Paenibacillus chartarius</name>
    <dbReference type="NCBI Taxonomy" id="747481"/>
    <lineage>
        <taxon>Bacteria</taxon>
        <taxon>Bacillati</taxon>
        <taxon>Bacillota</taxon>
        <taxon>Bacilli</taxon>
        <taxon>Bacillales</taxon>
        <taxon>Paenibacillaceae</taxon>
        <taxon>Paenibacillus</taxon>
    </lineage>
</organism>
<dbReference type="InterPro" id="IPR036117">
    <property type="entry name" value="DhaL_dom_sf"/>
</dbReference>
<dbReference type="InterPro" id="IPR050270">
    <property type="entry name" value="DegV_domain_contain"/>
</dbReference>
<accession>A0ABV6DTW8</accession>
<evidence type="ECO:0000259" key="1">
    <source>
        <dbReference type="PROSITE" id="PS51480"/>
    </source>
</evidence>
<protein>
    <submittedName>
        <fullName evidence="2">DAK2 domain-containing protein</fullName>
    </submittedName>
</protein>
<dbReference type="InterPro" id="IPR033470">
    <property type="entry name" value="FakA-like_C"/>
</dbReference>
<comment type="caution">
    <text evidence="2">The sequence shown here is derived from an EMBL/GenBank/DDBJ whole genome shotgun (WGS) entry which is preliminary data.</text>
</comment>
<dbReference type="InterPro" id="IPR019986">
    <property type="entry name" value="YloV-like"/>
</dbReference>
<proteinExistence type="predicted"/>
<reference evidence="2 3" key="1">
    <citation type="submission" date="2024-09" db="EMBL/GenBank/DDBJ databases">
        <authorList>
            <person name="Sun Q."/>
            <person name="Mori K."/>
        </authorList>
    </citation>
    <scope>NUCLEOTIDE SEQUENCE [LARGE SCALE GENOMIC DNA]</scope>
    <source>
        <strain evidence="2 3">CCM 7759</strain>
    </source>
</reference>
<dbReference type="RefSeq" id="WP_377473888.1">
    <property type="nucleotide sequence ID" value="NZ_JBHLWN010000109.1"/>
</dbReference>